<feature type="region of interest" description="Disordered" evidence="1">
    <location>
        <begin position="1"/>
        <end position="22"/>
    </location>
</feature>
<feature type="region of interest" description="Disordered" evidence="1">
    <location>
        <begin position="85"/>
        <end position="108"/>
    </location>
</feature>
<name>A0ABD2JPP9_HETSC</name>
<proteinExistence type="predicted"/>
<evidence type="ECO:0000313" key="3">
    <source>
        <dbReference type="Proteomes" id="UP001620645"/>
    </source>
</evidence>
<evidence type="ECO:0000256" key="1">
    <source>
        <dbReference type="SAM" id="MobiDB-lite"/>
    </source>
</evidence>
<dbReference type="AlphaFoldDB" id="A0ABD2JPP9"/>
<comment type="caution">
    <text evidence="2">The sequence shown here is derived from an EMBL/GenBank/DDBJ whole genome shotgun (WGS) entry which is preliminary data.</text>
</comment>
<dbReference type="Proteomes" id="UP001620645">
    <property type="component" value="Unassembled WGS sequence"/>
</dbReference>
<dbReference type="EMBL" id="JBICCN010000118">
    <property type="protein sequence ID" value="KAL3092586.1"/>
    <property type="molecule type" value="Genomic_DNA"/>
</dbReference>
<feature type="compositionally biased region" description="Basic and acidic residues" evidence="1">
    <location>
        <begin position="9"/>
        <end position="22"/>
    </location>
</feature>
<sequence>MKSAQGNVSKRESFSEQSNKDKVKIKITNAVGNKDAQLGRSRSTSIIGRFAKENFNDKLRLSLNKNGAKQMEIEKPNSLQELFKIDRPYKAKPKSEKAAKSSRKAAKS</sequence>
<gene>
    <name evidence="2" type="ORF">niasHS_007795</name>
</gene>
<feature type="compositionally biased region" description="Basic and acidic residues" evidence="1">
    <location>
        <begin position="85"/>
        <end position="99"/>
    </location>
</feature>
<protein>
    <submittedName>
        <fullName evidence="2">Uncharacterized protein</fullName>
    </submittedName>
</protein>
<organism evidence="2 3">
    <name type="scientific">Heterodera schachtii</name>
    <name type="common">Sugarbeet cyst nematode worm</name>
    <name type="synonym">Tylenchus schachtii</name>
    <dbReference type="NCBI Taxonomy" id="97005"/>
    <lineage>
        <taxon>Eukaryota</taxon>
        <taxon>Metazoa</taxon>
        <taxon>Ecdysozoa</taxon>
        <taxon>Nematoda</taxon>
        <taxon>Chromadorea</taxon>
        <taxon>Rhabditida</taxon>
        <taxon>Tylenchina</taxon>
        <taxon>Tylenchomorpha</taxon>
        <taxon>Tylenchoidea</taxon>
        <taxon>Heteroderidae</taxon>
        <taxon>Heteroderinae</taxon>
        <taxon>Heterodera</taxon>
    </lineage>
</organism>
<keyword evidence="3" id="KW-1185">Reference proteome</keyword>
<accession>A0ABD2JPP9</accession>
<reference evidence="2 3" key="1">
    <citation type="submission" date="2024-10" db="EMBL/GenBank/DDBJ databases">
        <authorList>
            <person name="Kim D."/>
        </authorList>
    </citation>
    <scope>NUCLEOTIDE SEQUENCE [LARGE SCALE GENOMIC DNA]</scope>
    <source>
        <strain evidence="2">Taebaek</strain>
    </source>
</reference>
<evidence type="ECO:0000313" key="2">
    <source>
        <dbReference type="EMBL" id="KAL3092586.1"/>
    </source>
</evidence>